<dbReference type="CDD" id="cd00104">
    <property type="entry name" value="KAZAL_FS"/>
    <property type="match status" value="1"/>
</dbReference>
<proteinExistence type="predicted"/>
<organism evidence="3 4">
    <name type="scientific">Hymenobacter ruricola</name>
    <dbReference type="NCBI Taxonomy" id="2791023"/>
    <lineage>
        <taxon>Bacteria</taxon>
        <taxon>Pseudomonadati</taxon>
        <taxon>Bacteroidota</taxon>
        <taxon>Cytophagia</taxon>
        <taxon>Cytophagales</taxon>
        <taxon>Hymenobacteraceae</taxon>
        <taxon>Hymenobacter</taxon>
    </lineage>
</organism>
<dbReference type="Pfam" id="PF00050">
    <property type="entry name" value="Kazal_1"/>
    <property type="match status" value="1"/>
</dbReference>
<keyword evidence="4" id="KW-1185">Reference proteome</keyword>
<evidence type="ECO:0000313" key="3">
    <source>
        <dbReference type="EMBL" id="MBF9222063.1"/>
    </source>
</evidence>
<dbReference type="Proteomes" id="UP000618931">
    <property type="component" value="Unassembled WGS sequence"/>
</dbReference>
<dbReference type="InterPro" id="IPR002350">
    <property type="entry name" value="Kazal_dom"/>
</dbReference>
<accession>A0ABS0I509</accession>
<comment type="caution">
    <text evidence="3">The sequence shown here is derived from an EMBL/GenBank/DDBJ whole genome shotgun (WGS) entry which is preliminary data.</text>
</comment>
<dbReference type="Gene3D" id="3.30.60.30">
    <property type="match status" value="1"/>
</dbReference>
<reference evidence="3 4" key="1">
    <citation type="submission" date="2020-11" db="EMBL/GenBank/DDBJ databases">
        <authorList>
            <person name="Kim M.K."/>
        </authorList>
    </citation>
    <scope>NUCLEOTIDE SEQUENCE [LARGE SCALE GENOMIC DNA]</scope>
    <source>
        <strain evidence="3 4">BT662</strain>
    </source>
</reference>
<dbReference type="InterPro" id="IPR053265">
    <property type="entry name" value="Serpin"/>
</dbReference>
<gene>
    <name evidence="3" type="ORF">I2H31_13225</name>
</gene>
<dbReference type="PANTHER" id="PTHR21131">
    <property type="entry name" value="SERINE-TYPE ENDOPEPTIDASE INHIBITOR"/>
    <property type="match status" value="1"/>
</dbReference>
<name>A0ABS0I509_9BACT</name>
<protein>
    <submittedName>
        <fullName evidence="3">Kazal domain protein</fullName>
    </submittedName>
</protein>
<dbReference type="PROSITE" id="PS51257">
    <property type="entry name" value="PROKAR_LIPOPROTEIN"/>
    <property type="match status" value="1"/>
</dbReference>
<feature type="chain" id="PRO_5047052045" evidence="1">
    <location>
        <begin position="27"/>
        <end position="82"/>
    </location>
</feature>
<dbReference type="EMBL" id="JADQDM010000006">
    <property type="protein sequence ID" value="MBF9222063.1"/>
    <property type="molecule type" value="Genomic_DNA"/>
</dbReference>
<evidence type="ECO:0000313" key="4">
    <source>
        <dbReference type="Proteomes" id="UP000618931"/>
    </source>
</evidence>
<dbReference type="SUPFAM" id="SSF100895">
    <property type="entry name" value="Kazal-type serine protease inhibitors"/>
    <property type="match status" value="1"/>
</dbReference>
<sequence>MKNALFLYAALLLAAACQRATPPKSAAEACIDPSKVKPEGICTMQYDPVCGCDGKTYSNACVAGNAGVRTFTKGPCPGAPAK</sequence>
<dbReference type="InterPro" id="IPR036058">
    <property type="entry name" value="Kazal_dom_sf"/>
</dbReference>
<evidence type="ECO:0000259" key="2">
    <source>
        <dbReference type="PROSITE" id="PS51465"/>
    </source>
</evidence>
<dbReference type="PROSITE" id="PS51465">
    <property type="entry name" value="KAZAL_2"/>
    <property type="match status" value="1"/>
</dbReference>
<feature type="domain" description="Kazal-like" evidence="2">
    <location>
        <begin position="24"/>
        <end position="78"/>
    </location>
</feature>
<dbReference type="PANTHER" id="PTHR21131:SF0">
    <property type="entry name" value="GEO10195P1-RELATED"/>
    <property type="match status" value="1"/>
</dbReference>
<dbReference type="SMART" id="SM00280">
    <property type="entry name" value="KAZAL"/>
    <property type="match status" value="1"/>
</dbReference>
<evidence type="ECO:0000256" key="1">
    <source>
        <dbReference type="SAM" id="SignalP"/>
    </source>
</evidence>
<dbReference type="RefSeq" id="WP_196293517.1">
    <property type="nucleotide sequence ID" value="NZ_JADQDM010000006.1"/>
</dbReference>
<feature type="signal peptide" evidence="1">
    <location>
        <begin position="1"/>
        <end position="26"/>
    </location>
</feature>
<keyword evidence="1" id="KW-0732">Signal</keyword>